<reference evidence="1" key="1">
    <citation type="submission" date="2023-03" db="EMBL/GenBank/DDBJ databases">
        <title>Massive genome expansion in bonnet fungi (Mycena s.s.) driven by repeated elements and novel gene families across ecological guilds.</title>
        <authorList>
            <consortium name="Lawrence Berkeley National Laboratory"/>
            <person name="Harder C.B."/>
            <person name="Miyauchi S."/>
            <person name="Viragh M."/>
            <person name="Kuo A."/>
            <person name="Thoen E."/>
            <person name="Andreopoulos B."/>
            <person name="Lu D."/>
            <person name="Skrede I."/>
            <person name="Drula E."/>
            <person name="Henrissat B."/>
            <person name="Morin E."/>
            <person name="Kohler A."/>
            <person name="Barry K."/>
            <person name="LaButti K."/>
            <person name="Morin E."/>
            <person name="Salamov A."/>
            <person name="Lipzen A."/>
            <person name="Mereny Z."/>
            <person name="Hegedus B."/>
            <person name="Baldrian P."/>
            <person name="Stursova M."/>
            <person name="Weitz H."/>
            <person name="Taylor A."/>
            <person name="Grigoriev I.V."/>
            <person name="Nagy L.G."/>
            <person name="Martin F."/>
            <person name="Kauserud H."/>
        </authorList>
    </citation>
    <scope>NUCLEOTIDE SEQUENCE</scope>
    <source>
        <strain evidence="1">9144</strain>
    </source>
</reference>
<evidence type="ECO:0000313" key="1">
    <source>
        <dbReference type="EMBL" id="KAJ7199887.1"/>
    </source>
</evidence>
<sequence>MALSLEATNFLLIYAKNKPVLHKCAQGSGSLKVAAAWWKAAVVPQDIKNEPVHTHGSVHRVVQGGSDSGRQRQYRVVKMSCAGSARPWRRPCSSALELLMH</sequence>
<dbReference type="EMBL" id="JARJCW010000066">
    <property type="protein sequence ID" value="KAJ7199887.1"/>
    <property type="molecule type" value="Genomic_DNA"/>
</dbReference>
<gene>
    <name evidence="1" type="ORF">GGX14DRAFT_401168</name>
</gene>
<keyword evidence="2" id="KW-1185">Reference proteome</keyword>
<protein>
    <submittedName>
        <fullName evidence="1">Uncharacterized protein</fullName>
    </submittedName>
</protein>
<name>A0AAD6V1E7_9AGAR</name>
<accession>A0AAD6V1E7</accession>
<dbReference type="AlphaFoldDB" id="A0AAD6V1E7"/>
<proteinExistence type="predicted"/>
<organism evidence="1 2">
    <name type="scientific">Mycena pura</name>
    <dbReference type="NCBI Taxonomy" id="153505"/>
    <lineage>
        <taxon>Eukaryota</taxon>
        <taxon>Fungi</taxon>
        <taxon>Dikarya</taxon>
        <taxon>Basidiomycota</taxon>
        <taxon>Agaricomycotina</taxon>
        <taxon>Agaricomycetes</taxon>
        <taxon>Agaricomycetidae</taxon>
        <taxon>Agaricales</taxon>
        <taxon>Marasmiineae</taxon>
        <taxon>Mycenaceae</taxon>
        <taxon>Mycena</taxon>
    </lineage>
</organism>
<dbReference type="Proteomes" id="UP001219525">
    <property type="component" value="Unassembled WGS sequence"/>
</dbReference>
<evidence type="ECO:0000313" key="2">
    <source>
        <dbReference type="Proteomes" id="UP001219525"/>
    </source>
</evidence>
<comment type="caution">
    <text evidence="1">The sequence shown here is derived from an EMBL/GenBank/DDBJ whole genome shotgun (WGS) entry which is preliminary data.</text>
</comment>